<keyword evidence="10" id="KW-0175">Coiled coil</keyword>
<name>A0A147BD45_IXORI</name>
<dbReference type="GO" id="GO:0005886">
    <property type="term" value="C:plasma membrane"/>
    <property type="evidence" value="ECO:0007669"/>
    <property type="project" value="TreeGrafter"/>
</dbReference>
<feature type="disulfide bond" evidence="9">
    <location>
        <begin position="3239"/>
        <end position="3248"/>
    </location>
</feature>
<feature type="domain" description="EGF-like" evidence="14">
    <location>
        <begin position="3166"/>
        <end position="3205"/>
    </location>
</feature>
<dbReference type="Gene3D" id="2.10.25.10">
    <property type="entry name" value="Laminin"/>
    <property type="match status" value="1"/>
</dbReference>
<dbReference type="InterPro" id="IPR000082">
    <property type="entry name" value="SEA_dom"/>
</dbReference>
<dbReference type="InterPro" id="IPR000742">
    <property type="entry name" value="EGF"/>
</dbReference>
<dbReference type="PROSITE" id="PS00010">
    <property type="entry name" value="ASX_HYDROXYL"/>
    <property type="match status" value="1"/>
</dbReference>
<keyword evidence="2 9" id="KW-0245">EGF-like domain</keyword>
<feature type="domain" description="SEA" evidence="13">
    <location>
        <begin position="3035"/>
        <end position="3161"/>
    </location>
</feature>
<evidence type="ECO:0000256" key="3">
    <source>
        <dbReference type="ARBA" id="ARBA00022692"/>
    </source>
</evidence>
<feature type="coiled-coil region" evidence="10">
    <location>
        <begin position="1739"/>
        <end position="1791"/>
    </location>
</feature>
<comment type="caution">
    <text evidence="9">Lacks conserved residue(s) required for the propagation of feature annotation.</text>
</comment>
<feature type="region of interest" description="Disordered" evidence="11">
    <location>
        <begin position="2607"/>
        <end position="2630"/>
    </location>
</feature>
<protein>
    <submittedName>
        <fullName evidence="15">Putative mucin-2</fullName>
    </submittedName>
</protein>
<dbReference type="InterPro" id="IPR002172">
    <property type="entry name" value="LDrepeatLR_classA_rpt"/>
</dbReference>
<feature type="region of interest" description="Disordered" evidence="11">
    <location>
        <begin position="794"/>
        <end position="836"/>
    </location>
</feature>
<evidence type="ECO:0000256" key="4">
    <source>
        <dbReference type="ARBA" id="ARBA00022729"/>
    </source>
</evidence>
<dbReference type="SMART" id="SM00181">
    <property type="entry name" value="EGF"/>
    <property type="match status" value="3"/>
</dbReference>
<feature type="region of interest" description="Disordered" evidence="11">
    <location>
        <begin position="268"/>
        <end position="292"/>
    </location>
</feature>
<accession>A0A147BD45</accession>
<dbReference type="CDD" id="cd00112">
    <property type="entry name" value="LDLa"/>
    <property type="match status" value="3"/>
</dbReference>
<feature type="compositionally biased region" description="Basic and acidic residues" evidence="11">
    <location>
        <begin position="811"/>
        <end position="823"/>
    </location>
</feature>
<dbReference type="PRINTS" id="PR00261">
    <property type="entry name" value="LDLRECEPTOR"/>
</dbReference>
<feature type="domain" description="EGF-like" evidence="14">
    <location>
        <begin position="3214"/>
        <end position="3249"/>
    </location>
</feature>
<evidence type="ECO:0000256" key="8">
    <source>
        <dbReference type="ARBA" id="ARBA00023157"/>
    </source>
</evidence>
<dbReference type="SUPFAM" id="SSF57424">
    <property type="entry name" value="LDL receptor-like module"/>
    <property type="match status" value="2"/>
</dbReference>
<dbReference type="PANTHER" id="PTHR24270">
    <property type="entry name" value="LOW-DENSITY LIPOPROTEIN RECEPTOR-RELATED"/>
    <property type="match status" value="1"/>
</dbReference>
<feature type="compositionally biased region" description="Low complexity" evidence="11">
    <location>
        <begin position="2613"/>
        <end position="2630"/>
    </location>
</feature>
<feature type="region of interest" description="Disordered" evidence="11">
    <location>
        <begin position="2866"/>
        <end position="2986"/>
    </location>
</feature>
<keyword evidence="7 12" id="KW-0472">Membrane</keyword>
<evidence type="ECO:0000256" key="6">
    <source>
        <dbReference type="ARBA" id="ARBA00022989"/>
    </source>
</evidence>
<organism evidence="15">
    <name type="scientific">Ixodes ricinus</name>
    <name type="common">Common tick</name>
    <name type="synonym">Acarus ricinus</name>
    <dbReference type="NCBI Taxonomy" id="34613"/>
    <lineage>
        <taxon>Eukaryota</taxon>
        <taxon>Metazoa</taxon>
        <taxon>Ecdysozoa</taxon>
        <taxon>Arthropoda</taxon>
        <taxon>Chelicerata</taxon>
        <taxon>Arachnida</taxon>
        <taxon>Acari</taxon>
        <taxon>Parasitiformes</taxon>
        <taxon>Ixodida</taxon>
        <taxon>Ixodoidea</taxon>
        <taxon>Ixodidae</taxon>
        <taxon>Ixodinae</taxon>
        <taxon>Ixodes</taxon>
    </lineage>
</organism>
<dbReference type="InterPro" id="IPR001881">
    <property type="entry name" value="EGF-like_Ca-bd_dom"/>
</dbReference>
<dbReference type="Pfam" id="PF00057">
    <property type="entry name" value="Ldl_recept_a"/>
    <property type="match status" value="1"/>
</dbReference>
<evidence type="ECO:0000256" key="12">
    <source>
        <dbReference type="SAM" id="Phobius"/>
    </source>
</evidence>
<evidence type="ECO:0000313" key="15">
    <source>
        <dbReference type="EMBL" id="JAR88697.1"/>
    </source>
</evidence>
<feature type="region of interest" description="Disordered" evidence="11">
    <location>
        <begin position="211"/>
        <end position="237"/>
    </location>
</feature>
<dbReference type="GO" id="GO:0016192">
    <property type="term" value="P:vesicle-mediated transport"/>
    <property type="evidence" value="ECO:0007669"/>
    <property type="project" value="UniProtKB-ARBA"/>
</dbReference>
<evidence type="ECO:0000256" key="2">
    <source>
        <dbReference type="ARBA" id="ARBA00022536"/>
    </source>
</evidence>
<keyword evidence="8 9" id="KW-1015">Disulfide bond</keyword>
<dbReference type="InterPro" id="IPR036364">
    <property type="entry name" value="SEA_dom_sf"/>
</dbReference>
<evidence type="ECO:0000256" key="11">
    <source>
        <dbReference type="SAM" id="MobiDB-lite"/>
    </source>
</evidence>
<evidence type="ECO:0000256" key="9">
    <source>
        <dbReference type="PROSITE-ProRule" id="PRU00076"/>
    </source>
</evidence>
<evidence type="ECO:0000256" key="10">
    <source>
        <dbReference type="SAM" id="Coils"/>
    </source>
</evidence>
<dbReference type="SUPFAM" id="SSF82671">
    <property type="entry name" value="SEA domain"/>
    <property type="match status" value="1"/>
</dbReference>
<feature type="region of interest" description="Disordered" evidence="11">
    <location>
        <begin position="2006"/>
        <end position="2045"/>
    </location>
</feature>
<keyword evidence="4" id="KW-0732">Signal</keyword>
<feature type="compositionally biased region" description="Basic and acidic residues" evidence="11">
    <location>
        <begin position="2895"/>
        <end position="2904"/>
    </location>
</feature>
<keyword evidence="5" id="KW-0677">Repeat</keyword>
<feature type="compositionally biased region" description="Low complexity" evidence="11">
    <location>
        <begin position="212"/>
        <end position="231"/>
    </location>
</feature>
<comment type="subcellular location">
    <subcellularLocation>
        <location evidence="1">Membrane</location>
        <topology evidence="1">Single-pass membrane protein</topology>
    </subcellularLocation>
</comment>
<dbReference type="PROSITE" id="PS50068">
    <property type="entry name" value="LDLRA_2"/>
    <property type="match status" value="3"/>
</dbReference>
<proteinExistence type="predicted"/>
<dbReference type="PROSITE" id="PS50026">
    <property type="entry name" value="EGF_3"/>
    <property type="match status" value="2"/>
</dbReference>
<keyword evidence="6 12" id="KW-1133">Transmembrane helix</keyword>
<sequence length="3387" mass="369336">MAPAAMGGWRRGAGVRAVQQPGVFIALGVLLGLLSLASAGAVGKRPWKNGTSCDPDTHFSCRSDPKVCIALSRVRDGSADCPDASDEACHTGEFRCLKSYFCIPERRVRDGWEDCPDGSDEICQENEHRCRCGFPRCIGAEKVSDGVRDCLDGSDEDKEKGKAYKCPSDSSLQDLMAMERRRRSAFLGFPIDGSRLDALGRDERPEEVRLFSSGVESSVENSSPNSESTSTLDNAVSKAASEADAVTTISMGPLTEVYEQPATEVPIIPKHPKGISKKWKKNHKAPSSVEVGTDNKYGIGAKFVSRKLQQFPEERDEEVRPVRDFTRLRGRVRATPVEALALPTPEALVDNSGSSSPDFEFSDGGHHNDALDGARHGVRRGRILRRPVQRNRAIIDGSSPSFNGFRGPHGGFIRRRPPHVVPDHVDLNPPQEHNGGLHLGEEPQAFSPGNLHETSVAYLSSYNLDPSPSVSLDNLISSSFVGDGHSLSSVPVGETSLSEPVTTELTHQISADAVTLSGLETSKLPKGKVRRIKVLRPAPHGEGFLGDGSKKVRRVTVTRTFSLTGEPTRYEDYRPQAESPFNQDYGSYNQFVPHQNVVPVVQQPQQEILRVPQQVSQQADVHQGSNYDPYAPGLNQQSYQGYSPNVPFQFSQPVNQPQSFGQHVQFSPHLSNQQDQFTPIQPVQNFVPTADNLPPAVPSKNEAHSEDPHQSSVVPARGSRRTVFRRVRPTNSKHIGERRTSLVRKTRPITSTPVFQLTSVSVEPTHVFVSAASGEFNRLLGAATASREFLELVSKTPDPPAPYSPDYQPDPPHEEKDVKRLPSADEVTPNPHQFKRIIRVKKPGEAKNGQRRKVVLNRRPSVNSLQARGPVTNGNEDLVAQNIDVASHNKEGVVTSPQVAESSSPSLSFEIGATVPLTYYTTFTYLTTFLHGTDTVYNSREAVLSSVVTETLNSNIVNVIQNHGGFTTALDGVSMVHLGSRTKGAATTIVNLESRLQIFNSDIFRGIHPTPTVTPDLTFPTASSSVFEAEPLQSPYQKAPEFNSGTVQLTDLARLPKTIYTLYTYYYTLFDGLETKSSVRSEISSSIIPGENEFLPPIKNTRIRNGLLPLGLDVTTVHLGSRDIDGTTTEVNIGMRTVIKFDGVKDAVIGEFNEPIVPTASVFPSHATEAVDNKIEFISNQERSSLLEDALQPSYSIAHDDPQHTTSVHATPVILFPVDETTDAPRAKVRIISSRVNKPIGGLKSGVFQAAPGVRVRIKPVIRQPEEDPVTISPEETTHDYDIDTTEGLTSPSPIVDVTLEEHLLSSVFEAPTTPEDEEHHKGRKRLKVTLRRPTPGDKLARTNSVNTRFVRPSRFEITTKPRFYVVTRTNAAGVARPTKNPFTVKVSKRVKSTDLIRATPSVSIIYETFTTTTSVPVIFGLQTSYREVVITASTPLTVTITPTFGGRSPDLIEPSETVMLTYFTTTTYTVPYTLGDQTLFTTVRETNSRIVTETVAASHVLEDIPASRYPDDYLDYSAQLIGRGAAPKHQSSLELFASHYQHRPGLSTRISDGVTLIVASGGDFVASTQLFSHQATPYTLQPTLLLDAVLMKEHFDGQNVSPQPYSVSYSTKTLFTTYTYFTTFFTDDSSSISSSEQVISNTVTIPVTQNIQPTATPHMPELKQAQTYLETSERVVTSTSYNTFTFYATLFNGSSSVVTPFEEVQSQVFTITESFTITRTIMPSSVHLLSTPVLVHPQQQYQEEQERIRQQHQQQQQQQQLQQQQQQYQLQQQHHHQQQQQQQQQQLEQQQQIQSHYQQQQHLHQLQNHQLQPSVTTLLSTLYSTQTNFITFFQGTSTIVTSIEEILSDIVTLTVPHGLATPVISHSYLLSPTVTVPEFSTRTYLTTQTQYVTFFRGKETILSSIEEIGTTVVTERVGSRPSVYSRPYGTPIASSIAPTRTSTPTLVLPSYSATPADLVPSIRTYYTTYTYFTTFFTDSSSIVASRENVVTSHVTLFVPRASLTSSTRLPPPSRIQTTTSTSTSSSSIAPTTTRSSTPTYYRPTVTTPPYDTKLYTTGTTYTTYTFYTTLFGGQDKIVISSEQVVPQIVTTRIGSKPSTTSTRAKVTPTVLTHFTTYTYFTTLVKESETIVSSSEEVITQLVSTTITPSSTTSFVPEVNIVTSSLHKPPKKETAVKVTSKVQPSSSKKPERVSTFKPVSSQLAPKSSTSSFSSVTLFGSTELKSSYSIPTASLRPSSSTPSFTTLHSGFIEEESTKPLLGVSTTVIDGSTVIFFTDIPGGQDDDDEVDAFSSSSLFSLNTVSEVLSPVFVPPDSATESSTVKSTFDTLLLSSSPVTSTTVLDSSTRYIGHDNETTTLSPNVTLFVVTGTDGILTRLTEATFTSRTSDVSPSKAAAPASADIIPTEIPTVQQAPLPPLGDGGAGGGLGIGFPSKPIKPGSIIDLADVLGGNANLGGNIGEAIKGIVHLLSNGKRNETDNSGDLHPSQVKDDSPLPPTDGVTVSNIEEPVYIPVGAIASDSSGRKKATRVESTQARHPETDGVYSESLFTFMHSSEYPVYSDDVHTDIITGVETIFLGPTESHYDDDAPDVEDSMPERADKDATVHLVGSVQKSHSSSSSSDSPTPALDSSTEVITGDKTIFFGDFDKFSELTQRAEDHKGDITISDPKEFSKFVGVQTIFFPDAPLQSSIPSELQITGATTIFGDSFTPILPDLESKSSVDSPNSSEFAPGGAKSVSGATTIFFQLDGDRAPILPPVSTSVSTVTQYVTSVESVTRTLTLTTTKVYYTRDSPLTITSVFTTTIAPRTFVSTIIGSRTILGTLPEATETVEGRMTTPLPTEATTTVTTTTLIFNSITTTVVRTLVIPTERPEPTRSSSFDYPATTSVHVVTSSPEAKARTPESADSKAPTLRPPHRRPTTPRPPHPTLGKRPVIAFRAPSRTPDTASTKPMPSGPKFKIPFPKPPTTTTTTKKPTRAPPVKAKPGRVTPVDGYPPVCLPGCNVKNKEVCRELQDGTWACHCKPGYGKQEGNNTCTEIETYVVLLRVVKMGESAVSYRTEFSNSLSTEYQEIADAAKKGMTDAYRKSEVQNQFVSSNLNSISDGDDLDTADSSPEGIVLNFTVSMAKSDSITPEVIKEQLSRSLRQSNYSIGQSPLIVSPNAVAAVQDYDECGDLDANDCGRYSVCVNLPGTYSCYCKSGFEDLDLQRPGRACSGEIKNCDHCSGRGTCLITEDGKKSCKCNRMFLGRRCEINGLVLAIALPIALALLVMMLCCLVCLCRRWKRRAQRAKGPFRLGAVSPLGGTLDKKAMITDTSSESSGEHALKHSYAFDGFMDHSLQSKKSSRKSDMSLNRSLSTGFSVPHVVIPRARHSPQKQVNQTTPKGPLVMW</sequence>
<evidence type="ECO:0000259" key="14">
    <source>
        <dbReference type="PROSITE" id="PS50026"/>
    </source>
</evidence>
<evidence type="ECO:0000256" key="7">
    <source>
        <dbReference type="ARBA" id="ARBA00023136"/>
    </source>
</evidence>
<dbReference type="InterPro" id="IPR000152">
    <property type="entry name" value="EGF-type_Asp/Asn_hydroxyl_site"/>
</dbReference>
<dbReference type="SMART" id="SM00179">
    <property type="entry name" value="EGF_CA"/>
    <property type="match status" value="1"/>
</dbReference>
<dbReference type="GO" id="GO:0005509">
    <property type="term" value="F:calcium ion binding"/>
    <property type="evidence" value="ECO:0007669"/>
    <property type="project" value="InterPro"/>
</dbReference>
<feature type="compositionally biased region" description="Basic residues" evidence="11">
    <location>
        <begin position="270"/>
        <end position="284"/>
    </location>
</feature>
<dbReference type="EMBL" id="GEGO01006707">
    <property type="protein sequence ID" value="JAR88697.1"/>
    <property type="molecule type" value="Transcribed_RNA"/>
</dbReference>
<dbReference type="Gene3D" id="4.10.400.10">
    <property type="entry name" value="Low-density Lipoprotein Receptor"/>
    <property type="match status" value="3"/>
</dbReference>
<reference evidence="15" key="1">
    <citation type="journal article" date="2018" name="PLoS Negl. Trop. Dis.">
        <title>Sialome diversity of ticks revealed by RNAseq of single tick salivary glands.</title>
        <authorList>
            <person name="Perner J."/>
            <person name="Kropackova S."/>
            <person name="Kopacek P."/>
            <person name="Ribeiro J.M."/>
        </authorList>
    </citation>
    <scope>NUCLEOTIDE SEQUENCE</scope>
    <source>
        <strain evidence="15">Siblings of single egg batch collected in Ceske Budejovice</strain>
        <tissue evidence="15">Salivary glands</tissue>
    </source>
</reference>
<feature type="compositionally biased region" description="Polar residues" evidence="11">
    <location>
        <begin position="2873"/>
        <end position="2893"/>
    </location>
</feature>
<feature type="compositionally biased region" description="Polar residues" evidence="11">
    <location>
        <begin position="2197"/>
        <end position="2206"/>
    </location>
</feature>
<dbReference type="SMART" id="SM00192">
    <property type="entry name" value="LDLa"/>
    <property type="match status" value="3"/>
</dbReference>
<dbReference type="PROSITE" id="PS01187">
    <property type="entry name" value="EGF_CA"/>
    <property type="match status" value="1"/>
</dbReference>
<dbReference type="InterPro" id="IPR050685">
    <property type="entry name" value="LDLR"/>
</dbReference>
<dbReference type="PROSITE" id="PS00022">
    <property type="entry name" value="EGF_1"/>
    <property type="match status" value="1"/>
</dbReference>
<feature type="region of interest" description="Disordered" evidence="11">
    <location>
        <begin position="691"/>
        <end position="719"/>
    </location>
</feature>
<dbReference type="InterPro" id="IPR036055">
    <property type="entry name" value="LDL_receptor-like_sf"/>
</dbReference>
<dbReference type="CDD" id="cd00054">
    <property type="entry name" value="EGF_CA"/>
    <property type="match status" value="1"/>
</dbReference>
<dbReference type="FunFam" id="2.10.25.10:FF:000038">
    <property type="entry name" value="Fibrillin 2"/>
    <property type="match status" value="1"/>
</dbReference>
<feature type="transmembrane region" description="Helical" evidence="12">
    <location>
        <begin position="3253"/>
        <end position="3276"/>
    </location>
</feature>
<dbReference type="PROSITE" id="PS50024">
    <property type="entry name" value="SEA"/>
    <property type="match status" value="1"/>
</dbReference>
<dbReference type="Gene3D" id="3.30.70.960">
    <property type="entry name" value="SEA domain"/>
    <property type="match status" value="1"/>
</dbReference>
<feature type="region of interest" description="Disordered" evidence="11">
    <location>
        <begin position="2172"/>
        <end position="2209"/>
    </location>
</feature>
<evidence type="ECO:0000256" key="1">
    <source>
        <dbReference type="ARBA" id="ARBA00004167"/>
    </source>
</evidence>
<feature type="compositionally biased region" description="Low complexity" evidence="11">
    <location>
        <begin position="2954"/>
        <end position="2981"/>
    </location>
</feature>
<evidence type="ECO:0000259" key="13">
    <source>
        <dbReference type="PROSITE" id="PS50024"/>
    </source>
</evidence>
<keyword evidence="3 12" id="KW-0812">Transmembrane</keyword>
<dbReference type="InterPro" id="IPR018097">
    <property type="entry name" value="EGF_Ca-bd_CS"/>
</dbReference>
<evidence type="ECO:0000256" key="5">
    <source>
        <dbReference type="ARBA" id="ARBA00022737"/>
    </source>
</evidence>
<feature type="region of interest" description="Disordered" evidence="11">
    <location>
        <begin position="2476"/>
        <end position="2498"/>
    </location>
</feature>